<name>A0ABW3MF10_9PSEU</name>
<dbReference type="Proteomes" id="UP001597045">
    <property type="component" value="Unassembled WGS sequence"/>
</dbReference>
<gene>
    <name evidence="2" type="ORF">ACFQ1S_25820</name>
</gene>
<reference evidence="3" key="1">
    <citation type="journal article" date="2019" name="Int. J. Syst. Evol. Microbiol.">
        <title>The Global Catalogue of Microorganisms (GCM) 10K type strain sequencing project: providing services to taxonomists for standard genome sequencing and annotation.</title>
        <authorList>
            <consortium name="The Broad Institute Genomics Platform"/>
            <consortium name="The Broad Institute Genome Sequencing Center for Infectious Disease"/>
            <person name="Wu L."/>
            <person name="Ma J."/>
        </authorList>
    </citation>
    <scope>NUCLEOTIDE SEQUENCE [LARGE SCALE GENOMIC DNA]</scope>
    <source>
        <strain evidence="3">JCM 31486</strain>
    </source>
</reference>
<evidence type="ECO:0000313" key="2">
    <source>
        <dbReference type="EMBL" id="MFD1048702.1"/>
    </source>
</evidence>
<feature type="non-terminal residue" evidence="2">
    <location>
        <position position="1"/>
    </location>
</feature>
<evidence type="ECO:0000256" key="1">
    <source>
        <dbReference type="SAM" id="MobiDB-lite"/>
    </source>
</evidence>
<feature type="region of interest" description="Disordered" evidence="1">
    <location>
        <begin position="28"/>
        <end position="105"/>
    </location>
</feature>
<proteinExistence type="predicted"/>
<protein>
    <submittedName>
        <fullName evidence="2">Uncharacterized protein</fullName>
    </submittedName>
</protein>
<feature type="compositionally biased region" description="Basic and acidic residues" evidence="1">
    <location>
        <begin position="36"/>
        <end position="56"/>
    </location>
</feature>
<evidence type="ECO:0000313" key="3">
    <source>
        <dbReference type="Proteomes" id="UP001597045"/>
    </source>
</evidence>
<dbReference type="EMBL" id="JBHTIS010001748">
    <property type="protein sequence ID" value="MFD1048702.1"/>
    <property type="molecule type" value="Genomic_DNA"/>
</dbReference>
<feature type="compositionally biased region" description="Basic and acidic residues" evidence="1">
    <location>
        <begin position="86"/>
        <end position="105"/>
    </location>
</feature>
<accession>A0ABW3MF10</accession>
<keyword evidence="3" id="KW-1185">Reference proteome</keyword>
<sequence>RTAPDSATVFAESDVVILMLTDGAVSAAEGQGDVQGECHGHRGHRDARDEHEDHQRRNTGQGENPTVTFHKEPADHPTAPWGNRFLRHDPDMPRLAGRRWDPIGS</sequence>
<organism evidence="2 3">
    <name type="scientific">Kibdelosporangium lantanae</name>
    <dbReference type="NCBI Taxonomy" id="1497396"/>
    <lineage>
        <taxon>Bacteria</taxon>
        <taxon>Bacillati</taxon>
        <taxon>Actinomycetota</taxon>
        <taxon>Actinomycetes</taxon>
        <taxon>Pseudonocardiales</taxon>
        <taxon>Pseudonocardiaceae</taxon>
        <taxon>Kibdelosporangium</taxon>
    </lineage>
</organism>
<feature type="compositionally biased region" description="Polar residues" evidence="1">
    <location>
        <begin position="58"/>
        <end position="67"/>
    </location>
</feature>
<comment type="caution">
    <text evidence="2">The sequence shown here is derived from an EMBL/GenBank/DDBJ whole genome shotgun (WGS) entry which is preliminary data.</text>
</comment>